<evidence type="ECO:0000256" key="2">
    <source>
        <dbReference type="ARBA" id="ARBA00010617"/>
    </source>
</evidence>
<keyword evidence="3" id="KW-0349">Heme</keyword>
<dbReference type="GO" id="GO:0004497">
    <property type="term" value="F:monooxygenase activity"/>
    <property type="evidence" value="ECO:0007669"/>
    <property type="project" value="UniProtKB-KW"/>
</dbReference>
<evidence type="ECO:0000256" key="4">
    <source>
        <dbReference type="ARBA" id="ARBA00022692"/>
    </source>
</evidence>
<keyword evidence="6" id="KW-1133">Transmembrane helix</keyword>
<gene>
    <name evidence="11" type="ORF">FPE_LOCUS4618</name>
</gene>
<evidence type="ECO:0000313" key="12">
    <source>
        <dbReference type="Proteomes" id="UP000834106"/>
    </source>
</evidence>
<reference evidence="11" key="1">
    <citation type="submission" date="2023-05" db="EMBL/GenBank/DDBJ databases">
        <authorList>
            <person name="Huff M."/>
        </authorList>
    </citation>
    <scope>NUCLEOTIDE SEQUENCE</scope>
</reference>
<evidence type="ECO:0000256" key="5">
    <source>
        <dbReference type="ARBA" id="ARBA00022723"/>
    </source>
</evidence>
<dbReference type="EMBL" id="OU503037">
    <property type="protein sequence ID" value="CAI9757188.1"/>
    <property type="molecule type" value="Genomic_DNA"/>
</dbReference>
<evidence type="ECO:0000256" key="10">
    <source>
        <dbReference type="ARBA" id="ARBA00023136"/>
    </source>
</evidence>
<keyword evidence="7" id="KW-0560">Oxidoreductase</keyword>
<evidence type="ECO:0008006" key="13">
    <source>
        <dbReference type="Google" id="ProtNLM"/>
    </source>
</evidence>
<keyword evidence="9" id="KW-0503">Monooxygenase</keyword>
<proteinExistence type="inferred from homology"/>
<dbReference type="GO" id="GO:0016705">
    <property type="term" value="F:oxidoreductase activity, acting on paired donors, with incorporation or reduction of molecular oxygen"/>
    <property type="evidence" value="ECO:0007669"/>
    <property type="project" value="InterPro"/>
</dbReference>
<evidence type="ECO:0000313" key="11">
    <source>
        <dbReference type="EMBL" id="CAI9757188.1"/>
    </source>
</evidence>
<evidence type="ECO:0000256" key="7">
    <source>
        <dbReference type="ARBA" id="ARBA00023002"/>
    </source>
</evidence>
<keyword evidence="12" id="KW-1185">Reference proteome</keyword>
<dbReference type="InterPro" id="IPR050665">
    <property type="entry name" value="Cytochrome_P450_Monooxygen"/>
</dbReference>
<evidence type="ECO:0000256" key="9">
    <source>
        <dbReference type="ARBA" id="ARBA00023033"/>
    </source>
</evidence>
<evidence type="ECO:0000256" key="1">
    <source>
        <dbReference type="ARBA" id="ARBA00004370"/>
    </source>
</evidence>
<dbReference type="GO" id="GO:0016020">
    <property type="term" value="C:membrane"/>
    <property type="evidence" value="ECO:0007669"/>
    <property type="project" value="UniProtKB-SubCell"/>
</dbReference>
<keyword evidence="4" id="KW-0812">Transmembrane</keyword>
<sequence length="306" mass="35625">MIQKAKSKPINISDDIKPRVIPFFIKTLQEYGTDSFIWLGPKPSVIITDPELVKEVLTKIYIYQKPQNMNPLTKLLAQGVVSYEEDKWAKHRKIINPAFHLEKLKLMMPAFYLSCDEILGKWEQSLSPGGSCDLDREQAEHIIKASQSIYIPGLRFVPTERNKRMKFIEKQVQASFRDIIDRRVKAMKAGEANFDGLNHLRIVTMILYERSLEEILEHQHSSYRPCVFVEPNGAYFFPLHPVLEFAMLRNWRNQLISKKDPAFDPDAQTFPLALKFLEWNADCLVVGEYSNWNVVHQEAEIHHKEN</sequence>
<dbReference type="GO" id="GO:0005506">
    <property type="term" value="F:iron ion binding"/>
    <property type="evidence" value="ECO:0007669"/>
    <property type="project" value="InterPro"/>
</dbReference>
<name>A0AAD1YVA9_9LAMI</name>
<dbReference type="Gene3D" id="1.10.630.10">
    <property type="entry name" value="Cytochrome P450"/>
    <property type="match status" value="1"/>
</dbReference>
<comment type="subcellular location">
    <subcellularLocation>
        <location evidence="1">Membrane</location>
    </subcellularLocation>
</comment>
<evidence type="ECO:0000256" key="3">
    <source>
        <dbReference type="ARBA" id="ARBA00022617"/>
    </source>
</evidence>
<dbReference type="InterPro" id="IPR001128">
    <property type="entry name" value="Cyt_P450"/>
</dbReference>
<dbReference type="AlphaFoldDB" id="A0AAD1YVA9"/>
<dbReference type="PANTHER" id="PTHR24282:SF273">
    <property type="entry name" value="CYTOCHROME P450 CYP72A219-LIKE"/>
    <property type="match status" value="1"/>
</dbReference>
<keyword evidence="5" id="KW-0479">Metal-binding</keyword>
<keyword evidence="10" id="KW-0472">Membrane</keyword>
<evidence type="ECO:0000256" key="6">
    <source>
        <dbReference type="ARBA" id="ARBA00022989"/>
    </source>
</evidence>
<dbReference type="Proteomes" id="UP000834106">
    <property type="component" value="Chromosome 2"/>
</dbReference>
<comment type="similarity">
    <text evidence="2">Belongs to the cytochrome P450 family.</text>
</comment>
<keyword evidence="8" id="KW-0408">Iron</keyword>
<dbReference type="GO" id="GO:0020037">
    <property type="term" value="F:heme binding"/>
    <property type="evidence" value="ECO:0007669"/>
    <property type="project" value="InterPro"/>
</dbReference>
<organism evidence="11 12">
    <name type="scientific">Fraxinus pennsylvanica</name>
    <dbReference type="NCBI Taxonomy" id="56036"/>
    <lineage>
        <taxon>Eukaryota</taxon>
        <taxon>Viridiplantae</taxon>
        <taxon>Streptophyta</taxon>
        <taxon>Embryophyta</taxon>
        <taxon>Tracheophyta</taxon>
        <taxon>Spermatophyta</taxon>
        <taxon>Magnoliopsida</taxon>
        <taxon>eudicotyledons</taxon>
        <taxon>Gunneridae</taxon>
        <taxon>Pentapetalae</taxon>
        <taxon>asterids</taxon>
        <taxon>lamiids</taxon>
        <taxon>Lamiales</taxon>
        <taxon>Oleaceae</taxon>
        <taxon>Oleeae</taxon>
        <taxon>Fraxinus</taxon>
    </lineage>
</organism>
<dbReference type="Pfam" id="PF00067">
    <property type="entry name" value="p450"/>
    <property type="match status" value="1"/>
</dbReference>
<dbReference type="InterPro" id="IPR036396">
    <property type="entry name" value="Cyt_P450_sf"/>
</dbReference>
<accession>A0AAD1YVA9</accession>
<dbReference type="PANTHER" id="PTHR24282">
    <property type="entry name" value="CYTOCHROME P450 FAMILY MEMBER"/>
    <property type="match status" value="1"/>
</dbReference>
<evidence type="ECO:0000256" key="8">
    <source>
        <dbReference type="ARBA" id="ARBA00023004"/>
    </source>
</evidence>
<dbReference type="SUPFAM" id="SSF48264">
    <property type="entry name" value="Cytochrome P450"/>
    <property type="match status" value="1"/>
</dbReference>
<protein>
    <recommendedName>
        <fullName evidence="13">Cytochrome P450</fullName>
    </recommendedName>
</protein>